<dbReference type="AlphaFoldDB" id="A0A1M5VH16"/>
<protein>
    <submittedName>
        <fullName evidence="1">Uncharacterized protein</fullName>
    </submittedName>
</protein>
<name>A0A1M5VH16_9BACT</name>
<dbReference type="STRING" id="947013.SAMN04488109_5081"/>
<organism evidence="1 2">
    <name type="scientific">Chryseolinea serpens</name>
    <dbReference type="NCBI Taxonomy" id="947013"/>
    <lineage>
        <taxon>Bacteria</taxon>
        <taxon>Pseudomonadati</taxon>
        <taxon>Bacteroidota</taxon>
        <taxon>Cytophagia</taxon>
        <taxon>Cytophagales</taxon>
        <taxon>Fulvivirgaceae</taxon>
        <taxon>Chryseolinea</taxon>
    </lineage>
</organism>
<sequence>MKRKHHFDLGGKCSYFLEKANLVLKPAGFRYKKKENAILFHRGTLFGYNQVYLSTAVEDRLLRITPFFYVRVNSVNMYANPFLGCPEKLYGCNPTIGANLRNLGLDEDHLMVKTIGDVEASLFIFEDIVESRVLPFFNTFYSAARLDEEINRDERPANLFLNEIIERPVVGTVAAMLNRNQRFSALVDYYRHKLLLTTPKIEENYESLVKCLQIHRQ</sequence>
<keyword evidence="2" id="KW-1185">Reference proteome</keyword>
<evidence type="ECO:0000313" key="1">
    <source>
        <dbReference type="EMBL" id="SHH74213.1"/>
    </source>
</evidence>
<dbReference type="RefSeq" id="WP_073140071.1">
    <property type="nucleotide sequence ID" value="NZ_FQWQ01000004.1"/>
</dbReference>
<evidence type="ECO:0000313" key="2">
    <source>
        <dbReference type="Proteomes" id="UP000184212"/>
    </source>
</evidence>
<dbReference type="OrthoDB" id="939776at2"/>
<proteinExistence type="predicted"/>
<dbReference type="Proteomes" id="UP000184212">
    <property type="component" value="Unassembled WGS sequence"/>
</dbReference>
<accession>A0A1M5VH16</accession>
<dbReference type="EMBL" id="FQWQ01000004">
    <property type="protein sequence ID" value="SHH74213.1"/>
    <property type="molecule type" value="Genomic_DNA"/>
</dbReference>
<reference evidence="1 2" key="1">
    <citation type="submission" date="2016-11" db="EMBL/GenBank/DDBJ databases">
        <authorList>
            <person name="Jaros S."/>
            <person name="Januszkiewicz K."/>
            <person name="Wedrychowicz H."/>
        </authorList>
    </citation>
    <scope>NUCLEOTIDE SEQUENCE [LARGE SCALE GENOMIC DNA]</scope>
    <source>
        <strain evidence="1 2">DSM 24574</strain>
    </source>
</reference>
<gene>
    <name evidence="1" type="ORF">SAMN04488109_5081</name>
</gene>